<comment type="caution">
    <text evidence="4">The sequence shown here is derived from an EMBL/GenBank/DDBJ whole genome shotgun (WGS) entry which is preliminary data.</text>
</comment>
<dbReference type="GO" id="GO:0046872">
    <property type="term" value="F:metal ion binding"/>
    <property type="evidence" value="ECO:0007669"/>
    <property type="project" value="UniProtKB-KW"/>
</dbReference>
<dbReference type="PANTHER" id="PTHR43768:SF3">
    <property type="entry name" value="TREHALOSE 6-PHOSPHATE PHOSPHATASE"/>
    <property type="match status" value="1"/>
</dbReference>
<evidence type="ECO:0000256" key="3">
    <source>
        <dbReference type="RuleBase" id="RU361117"/>
    </source>
</evidence>
<dbReference type="EMBL" id="VRSW01000001">
    <property type="protein sequence ID" value="TXK05842.1"/>
    <property type="molecule type" value="Genomic_DNA"/>
</dbReference>
<reference evidence="4 5" key="1">
    <citation type="submission" date="2019-08" db="EMBL/GenBank/DDBJ databases">
        <authorList>
            <person name="Dong K."/>
        </authorList>
    </citation>
    <scope>NUCLEOTIDE SEQUENCE [LARGE SCALE GENOMIC DNA]</scope>
    <source>
        <strain evidence="4 5">M4-8</strain>
    </source>
</reference>
<keyword evidence="5" id="KW-1185">Reference proteome</keyword>
<comment type="catalytic activity">
    <reaction evidence="3">
        <text>alpha,alpha-trehalose 6-phosphate + H2O = alpha,alpha-trehalose + phosphate</text>
        <dbReference type="Rhea" id="RHEA:23420"/>
        <dbReference type="ChEBI" id="CHEBI:15377"/>
        <dbReference type="ChEBI" id="CHEBI:16551"/>
        <dbReference type="ChEBI" id="CHEBI:43474"/>
        <dbReference type="ChEBI" id="CHEBI:58429"/>
        <dbReference type="EC" id="3.1.3.12"/>
    </reaction>
</comment>
<dbReference type="InterPro" id="IPR044651">
    <property type="entry name" value="OTSB-like"/>
</dbReference>
<dbReference type="Gene3D" id="3.30.70.1020">
    <property type="entry name" value="Trehalose-6-phosphate phosphatase related protein, domain 2"/>
    <property type="match status" value="1"/>
</dbReference>
<dbReference type="NCBIfam" id="TIGR00685">
    <property type="entry name" value="T6PP"/>
    <property type="match status" value="1"/>
</dbReference>
<dbReference type="SUPFAM" id="SSF56784">
    <property type="entry name" value="HAD-like"/>
    <property type="match status" value="1"/>
</dbReference>
<sequence length="256" mass="26935">MLTPEIERLAQTPKLLVALDFDGTLAPLVDVPSDSRMTPAAREAIDRLAALPQTHVALVSGRMLGDLRLVSEAAPDSAILLAGSHGAEFDLPPGHAPIVARVPSGQVAVRTREVETALAGLDGVWVEHKPFGFVVHTRLANEDNTELAGEILDRFASEHLAGWRARGGHDVSEFSERAEGKDGAVRALRAAVHATAVLFAGDDETDEDALAALAPNDVGVRVGSGVTSASVRVADAHEMAEVLAQLADARTNFRSA</sequence>
<evidence type="ECO:0000313" key="5">
    <source>
        <dbReference type="Proteomes" id="UP000321196"/>
    </source>
</evidence>
<dbReference type="InterPro" id="IPR003337">
    <property type="entry name" value="Trehalose_PPase"/>
</dbReference>
<keyword evidence="3" id="KW-0460">Magnesium</keyword>
<gene>
    <name evidence="4" type="primary">otsB</name>
    <name evidence="4" type="ORF">FVP60_02325</name>
</gene>
<dbReference type="AlphaFoldDB" id="A0A5C8HRE1"/>
<dbReference type="OrthoDB" id="9816160at2"/>
<dbReference type="PANTHER" id="PTHR43768">
    <property type="entry name" value="TREHALOSE 6-PHOSPHATE PHOSPHATASE"/>
    <property type="match status" value="1"/>
</dbReference>
<dbReference type="RefSeq" id="WP_147824652.1">
    <property type="nucleotide sequence ID" value="NZ_BAAARG010000001.1"/>
</dbReference>
<accession>A0A5C8HRE1</accession>
<evidence type="ECO:0000256" key="2">
    <source>
        <dbReference type="ARBA" id="ARBA00024179"/>
    </source>
</evidence>
<comment type="pathway">
    <text evidence="3">Glycan biosynthesis; trehalose biosynthesis.</text>
</comment>
<dbReference type="Proteomes" id="UP000321196">
    <property type="component" value="Unassembled WGS sequence"/>
</dbReference>
<evidence type="ECO:0000313" key="4">
    <source>
        <dbReference type="EMBL" id="TXK05842.1"/>
    </source>
</evidence>
<dbReference type="GO" id="GO:0004805">
    <property type="term" value="F:trehalose-phosphatase activity"/>
    <property type="evidence" value="ECO:0007669"/>
    <property type="project" value="UniProtKB-EC"/>
</dbReference>
<comment type="similarity">
    <text evidence="3">Belongs to the trehalose phosphatase family.</text>
</comment>
<dbReference type="GO" id="GO:0005992">
    <property type="term" value="P:trehalose biosynthetic process"/>
    <property type="evidence" value="ECO:0007669"/>
    <property type="project" value="UniProtKB-UniPathway"/>
</dbReference>
<comment type="cofactor">
    <cofactor evidence="3">
        <name>Mg(2+)</name>
        <dbReference type="ChEBI" id="CHEBI:18420"/>
    </cofactor>
</comment>
<keyword evidence="1 3" id="KW-0378">Hydrolase</keyword>
<organism evidence="4 5">
    <name type="scientific">Microbacterium mitrae</name>
    <dbReference type="NCBI Taxonomy" id="664640"/>
    <lineage>
        <taxon>Bacteria</taxon>
        <taxon>Bacillati</taxon>
        <taxon>Actinomycetota</taxon>
        <taxon>Actinomycetes</taxon>
        <taxon>Micrococcales</taxon>
        <taxon>Microbacteriaceae</taxon>
        <taxon>Microbacterium</taxon>
    </lineage>
</organism>
<dbReference type="UniPathway" id="UPA00299"/>
<dbReference type="InterPro" id="IPR023214">
    <property type="entry name" value="HAD_sf"/>
</dbReference>
<evidence type="ECO:0000256" key="1">
    <source>
        <dbReference type="ARBA" id="ARBA00022801"/>
    </source>
</evidence>
<dbReference type="InterPro" id="IPR036412">
    <property type="entry name" value="HAD-like_sf"/>
</dbReference>
<dbReference type="Pfam" id="PF02358">
    <property type="entry name" value="Trehalose_PPase"/>
    <property type="match status" value="1"/>
</dbReference>
<proteinExistence type="inferred from homology"/>
<comment type="function">
    <text evidence="2 3">Removes the phosphate from trehalose 6-phosphate to produce free trehalose.</text>
</comment>
<dbReference type="EC" id="3.1.3.12" evidence="3"/>
<keyword evidence="3" id="KW-0479">Metal-binding</keyword>
<protein>
    <recommendedName>
        <fullName evidence="3">Trehalose 6-phosphate phosphatase</fullName>
        <ecNumber evidence="3">3.1.3.12</ecNumber>
    </recommendedName>
</protein>
<name>A0A5C8HRE1_9MICO</name>
<dbReference type="Gene3D" id="3.40.50.1000">
    <property type="entry name" value="HAD superfamily/HAD-like"/>
    <property type="match status" value="1"/>
</dbReference>